<dbReference type="InterPro" id="IPR018389">
    <property type="entry name" value="DctP_fam"/>
</dbReference>
<reference evidence="4" key="1">
    <citation type="journal article" date="2019" name="Int. J. Syst. Evol. Microbiol.">
        <title>The Global Catalogue of Microorganisms (GCM) 10K type strain sequencing project: providing services to taxonomists for standard genome sequencing and annotation.</title>
        <authorList>
            <consortium name="The Broad Institute Genomics Platform"/>
            <consortium name="The Broad Institute Genome Sequencing Center for Infectious Disease"/>
            <person name="Wu L."/>
            <person name="Ma J."/>
        </authorList>
    </citation>
    <scope>NUCLEOTIDE SEQUENCE [LARGE SCALE GENOMIC DNA]</scope>
    <source>
        <strain evidence="4">JCM 17561</strain>
    </source>
</reference>
<proteinExistence type="predicted"/>
<evidence type="ECO:0008006" key="5">
    <source>
        <dbReference type="Google" id="ProtNLM"/>
    </source>
</evidence>
<evidence type="ECO:0000256" key="2">
    <source>
        <dbReference type="SAM" id="SignalP"/>
    </source>
</evidence>
<dbReference type="EMBL" id="BAABBP010000007">
    <property type="protein sequence ID" value="GAA3989457.1"/>
    <property type="molecule type" value="Genomic_DNA"/>
</dbReference>
<keyword evidence="1 2" id="KW-0732">Signal</keyword>
<gene>
    <name evidence="3" type="ORF">GCM10022279_10710</name>
</gene>
<dbReference type="Pfam" id="PF03480">
    <property type="entry name" value="DctP"/>
    <property type="match status" value="1"/>
</dbReference>
<dbReference type="NCBIfam" id="NF037995">
    <property type="entry name" value="TRAP_S1"/>
    <property type="match status" value="1"/>
</dbReference>
<evidence type="ECO:0000313" key="3">
    <source>
        <dbReference type="EMBL" id="GAA3989457.1"/>
    </source>
</evidence>
<feature type="chain" id="PRO_5045472611" description="ABC transporter substrate-binding protein" evidence="2">
    <location>
        <begin position="35"/>
        <end position="346"/>
    </location>
</feature>
<evidence type="ECO:0000313" key="4">
    <source>
        <dbReference type="Proteomes" id="UP001501627"/>
    </source>
</evidence>
<sequence>MQSTHRTSNRRNALKGVLAAAAAPAIITSAHAQAKVSWRVQSHWPKASGSFNGSLVPLAKELDERTKGRFKLQAMGAGEIAKGSEIFNIVRRGVVQMGSTAPSYNPDESELMNQYFGIPGTLRHPWEMMHLVKNLGLEAALNEQLKARGVFMMAEKSYPTELVLKKKIAPGEDLSRIKIRSAGNLVDYFAAAGFVPQNIDGPELYQALATGVIDGAHWGAAVGALSMKFWEVAKFQMKPAVLIANDVFVINLDAYNKLPDDLRETFTMLVQERYFRRTIEYQHQEAVATNTGVTKYGLELVPYPEDVQKRMAQASKDILAKDMAGGPKAKEMGEKLTALMKDLGYV</sequence>
<comment type="caution">
    <text evidence="3">The sequence shown here is derived from an EMBL/GenBank/DDBJ whole genome shotgun (WGS) entry which is preliminary data.</text>
</comment>
<dbReference type="PANTHER" id="PTHR33376:SF5">
    <property type="entry name" value="EXTRACYTOPLASMIC SOLUTE RECEPTOR PROTEIN"/>
    <property type="match status" value="1"/>
</dbReference>
<dbReference type="Proteomes" id="UP001501627">
    <property type="component" value="Unassembled WGS sequence"/>
</dbReference>
<name>A0ABP7QXA0_9BURK</name>
<dbReference type="Gene3D" id="3.40.190.170">
    <property type="entry name" value="Bacterial extracellular solute-binding protein, family 7"/>
    <property type="match status" value="1"/>
</dbReference>
<dbReference type="RefSeq" id="WP_344868641.1">
    <property type="nucleotide sequence ID" value="NZ_BAABBP010000007.1"/>
</dbReference>
<dbReference type="PROSITE" id="PS51318">
    <property type="entry name" value="TAT"/>
    <property type="match status" value="1"/>
</dbReference>
<dbReference type="PANTHER" id="PTHR33376">
    <property type="match status" value="1"/>
</dbReference>
<keyword evidence="4" id="KW-1185">Reference proteome</keyword>
<dbReference type="InterPro" id="IPR038404">
    <property type="entry name" value="TRAP_DctP_sf"/>
</dbReference>
<accession>A0ABP7QXA0</accession>
<feature type="signal peptide" evidence="2">
    <location>
        <begin position="1"/>
        <end position="34"/>
    </location>
</feature>
<organism evidence="3 4">
    <name type="scientific">Comamonas faecalis</name>
    <dbReference type="NCBI Taxonomy" id="1387849"/>
    <lineage>
        <taxon>Bacteria</taxon>
        <taxon>Pseudomonadati</taxon>
        <taxon>Pseudomonadota</taxon>
        <taxon>Betaproteobacteria</taxon>
        <taxon>Burkholderiales</taxon>
        <taxon>Comamonadaceae</taxon>
        <taxon>Comamonas</taxon>
    </lineage>
</organism>
<protein>
    <recommendedName>
        <fullName evidence="5">ABC transporter substrate-binding protein</fullName>
    </recommendedName>
</protein>
<evidence type="ECO:0000256" key="1">
    <source>
        <dbReference type="ARBA" id="ARBA00022729"/>
    </source>
</evidence>
<dbReference type="InterPro" id="IPR006311">
    <property type="entry name" value="TAT_signal"/>
</dbReference>